<evidence type="ECO:0000313" key="3">
    <source>
        <dbReference type="Proteomes" id="UP000305517"/>
    </source>
</evidence>
<dbReference type="EMBL" id="VAJM01000018">
    <property type="protein sequence ID" value="TLM88505.1"/>
    <property type="molecule type" value="Genomic_DNA"/>
</dbReference>
<dbReference type="OrthoDB" id="882721at2"/>
<gene>
    <name evidence="2" type="ORF">FDY95_24395</name>
</gene>
<dbReference type="GO" id="GO:0003677">
    <property type="term" value="F:DNA binding"/>
    <property type="evidence" value="ECO:0007669"/>
    <property type="project" value="InterPro"/>
</dbReference>
<reference evidence="2 3" key="1">
    <citation type="submission" date="2019-05" db="EMBL/GenBank/DDBJ databases">
        <title>Hymenobacter edaphi sp. nov., isolated from abandoned arsenic-contaminated farmland soil.</title>
        <authorList>
            <person name="Nie L."/>
        </authorList>
    </citation>
    <scope>NUCLEOTIDE SEQUENCE [LARGE SCALE GENOMIC DNA]</scope>
    <source>
        <strain evidence="2 3">1-3-3-8</strain>
    </source>
</reference>
<dbReference type="SMART" id="SM00530">
    <property type="entry name" value="HTH_XRE"/>
    <property type="match status" value="1"/>
</dbReference>
<sequence length="142" mass="16211">MTKDKTSGPTEHPMTARVGKRLVTIREELGRFQGEHAWSQARVAQRTGLTQNIIHRMENGKGGQIENWLKVMALYEKEGYNLNWILSENNSLVSKLQLTEATQDAGACVRAELLKKLDQYNEVHIRELAELRALLLNGKLNW</sequence>
<proteinExistence type="predicted"/>
<accession>A0A5R8WJ70</accession>
<evidence type="ECO:0000259" key="1">
    <source>
        <dbReference type="SMART" id="SM00530"/>
    </source>
</evidence>
<evidence type="ECO:0000313" key="2">
    <source>
        <dbReference type="EMBL" id="TLM88505.1"/>
    </source>
</evidence>
<dbReference type="AlphaFoldDB" id="A0A5R8WJ70"/>
<keyword evidence="3" id="KW-1185">Reference proteome</keyword>
<organism evidence="2 3">
    <name type="scientific">Hymenobacter jeollabukensis</name>
    <dbReference type="NCBI Taxonomy" id="2025313"/>
    <lineage>
        <taxon>Bacteria</taxon>
        <taxon>Pseudomonadati</taxon>
        <taxon>Bacteroidota</taxon>
        <taxon>Cytophagia</taxon>
        <taxon>Cytophagales</taxon>
        <taxon>Hymenobacteraceae</taxon>
        <taxon>Hymenobacter</taxon>
    </lineage>
</organism>
<dbReference type="Gene3D" id="1.10.260.40">
    <property type="entry name" value="lambda repressor-like DNA-binding domains"/>
    <property type="match status" value="1"/>
</dbReference>
<dbReference type="InterPro" id="IPR010982">
    <property type="entry name" value="Lambda_DNA-bd_dom_sf"/>
</dbReference>
<dbReference type="InterPro" id="IPR001387">
    <property type="entry name" value="Cro/C1-type_HTH"/>
</dbReference>
<dbReference type="CDD" id="cd00093">
    <property type="entry name" value="HTH_XRE"/>
    <property type="match status" value="1"/>
</dbReference>
<name>A0A5R8WJ70_9BACT</name>
<comment type="caution">
    <text evidence="2">The sequence shown here is derived from an EMBL/GenBank/DDBJ whole genome shotgun (WGS) entry which is preliminary data.</text>
</comment>
<dbReference type="Proteomes" id="UP000305517">
    <property type="component" value="Unassembled WGS sequence"/>
</dbReference>
<dbReference type="RefSeq" id="WP_138082074.1">
    <property type="nucleotide sequence ID" value="NZ_VAJM01000018.1"/>
</dbReference>
<feature type="domain" description="HTH cro/C1-type" evidence="1">
    <location>
        <begin position="21"/>
        <end position="82"/>
    </location>
</feature>
<protein>
    <recommendedName>
        <fullName evidence="1">HTH cro/C1-type domain-containing protein</fullName>
    </recommendedName>
</protein>
<dbReference type="SUPFAM" id="SSF47413">
    <property type="entry name" value="lambda repressor-like DNA-binding domains"/>
    <property type="match status" value="1"/>
</dbReference>